<evidence type="ECO:0000256" key="3">
    <source>
        <dbReference type="ARBA" id="ARBA00022741"/>
    </source>
</evidence>
<dbReference type="GO" id="GO:0036431">
    <property type="term" value="F:dCMP kinase activity"/>
    <property type="evidence" value="ECO:0007669"/>
    <property type="project" value="InterPro"/>
</dbReference>
<dbReference type="EMBL" id="CACVAY010000129">
    <property type="protein sequence ID" value="CAA6825968.1"/>
    <property type="molecule type" value="Genomic_DNA"/>
</dbReference>
<proteinExistence type="inferred from homology"/>
<dbReference type="GO" id="GO:0015949">
    <property type="term" value="P:nucleobase-containing small molecule interconversion"/>
    <property type="evidence" value="ECO:0007669"/>
    <property type="project" value="TreeGrafter"/>
</dbReference>
<dbReference type="GO" id="GO:0005829">
    <property type="term" value="C:cytosol"/>
    <property type="evidence" value="ECO:0007669"/>
    <property type="project" value="TreeGrafter"/>
</dbReference>
<protein>
    <recommendedName>
        <fullName evidence="8">Cytidylate kinase</fullName>
        <shortName evidence="8">CK</shortName>
        <ecNumber evidence="8">2.7.4.25</ecNumber>
    </recommendedName>
    <alternativeName>
        <fullName evidence="8">Cytidine monophosphate kinase</fullName>
        <shortName evidence="8">CMP kinase</shortName>
    </alternativeName>
</protein>
<dbReference type="EC" id="2.7.4.25" evidence="8"/>
<dbReference type="InterPro" id="IPR027417">
    <property type="entry name" value="P-loop_NTPase"/>
</dbReference>
<dbReference type="InterPro" id="IPR011994">
    <property type="entry name" value="Cytidylate_kinase_dom"/>
</dbReference>
<evidence type="ECO:0000256" key="4">
    <source>
        <dbReference type="ARBA" id="ARBA00022777"/>
    </source>
</evidence>
<gene>
    <name evidence="8" type="primary">cmk</name>
    <name evidence="10" type="ORF">HELGO_WM8070</name>
</gene>
<dbReference type="Gene3D" id="3.40.50.300">
    <property type="entry name" value="P-loop containing nucleotide triphosphate hydrolases"/>
    <property type="match status" value="1"/>
</dbReference>
<dbReference type="PANTHER" id="PTHR21299">
    <property type="entry name" value="CYTIDYLATE KINASE/PANTOATE-BETA-ALANINE LIGASE"/>
    <property type="match status" value="1"/>
</dbReference>
<evidence type="ECO:0000256" key="2">
    <source>
        <dbReference type="ARBA" id="ARBA00022679"/>
    </source>
</evidence>
<dbReference type="PANTHER" id="PTHR21299:SF2">
    <property type="entry name" value="CYTIDYLATE KINASE"/>
    <property type="match status" value="1"/>
</dbReference>
<keyword evidence="5 8" id="KW-0067">ATP-binding</keyword>
<dbReference type="HAMAP" id="MF_00238">
    <property type="entry name" value="Cytidyl_kinase_type1"/>
    <property type="match status" value="1"/>
</dbReference>
<feature type="domain" description="Cytidylate kinase" evidence="9">
    <location>
        <begin position="7"/>
        <end position="220"/>
    </location>
</feature>
<comment type="catalytic activity">
    <reaction evidence="7 8">
        <text>CMP + ATP = CDP + ADP</text>
        <dbReference type="Rhea" id="RHEA:11600"/>
        <dbReference type="ChEBI" id="CHEBI:30616"/>
        <dbReference type="ChEBI" id="CHEBI:58069"/>
        <dbReference type="ChEBI" id="CHEBI:60377"/>
        <dbReference type="ChEBI" id="CHEBI:456216"/>
        <dbReference type="EC" id="2.7.4.25"/>
    </reaction>
</comment>
<comment type="subcellular location">
    <subcellularLocation>
        <location evidence="8">Cytoplasm</location>
    </subcellularLocation>
</comment>
<evidence type="ECO:0000256" key="5">
    <source>
        <dbReference type="ARBA" id="ARBA00022840"/>
    </source>
</evidence>
<comment type="catalytic activity">
    <reaction evidence="6 8">
        <text>dCMP + ATP = dCDP + ADP</text>
        <dbReference type="Rhea" id="RHEA:25094"/>
        <dbReference type="ChEBI" id="CHEBI:30616"/>
        <dbReference type="ChEBI" id="CHEBI:57566"/>
        <dbReference type="ChEBI" id="CHEBI:58593"/>
        <dbReference type="ChEBI" id="CHEBI:456216"/>
        <dbReference type="EC" id="2.7.4.25"/>
    </reaction>
</comment>
<sequence length="223" mass="24456">MNDISLITIDGSAGSGKGTLAKRLSHELEWHLLDSGAIYRLLAFAACKNGIALDDEAALVALTSAIKMEFIAKGGAELEVLLDGEDVTRDIRTEDCGCNASVLAVLPKVREALLDRQKSFRQAPGLVADGRDMGTVVFPDAPLKIFLLASAEVRAERRFGQLKEKGIDANMDRLIRDIVKRDERDCNRKQAPLKPADDAIQIDTDKMSIEEVFSKVYQLSKNL</sequence>
<dbReference type="InterPro" id="IPR003136">
    <property type="entry name" value="Cytidylate_kin"/>
</dbReference>
<evidence type="ECO:0000256" key="6">
    <source>
        <dbReference type="ARBA" id="ARBA00047615"/>
    </source>
</evidence>
<comment type="similarity">
    <text evidence="1 8">Belongs to the cytidylate kinase family. Type 1 subfamily.</text>
</comment>
<evidence type="ECO:0000259" key="9">
    <source>
        <dbReference type="Pfam" id="PF02224"/>
    </source>
</evidence>
<reference evidence="10" key="1">
    <citation type="submission" date="2020-01" db="EMBL/GenBank/DDBJ databases">
        <authorList>
            <person name="Meier V. D."/>
            <person name="Meier V D."/>
        </authorList>
    </citation>
    <scope>NUCLEOTIDE SEQUENCE</scope>
    <source>
        <strain evidence="10">HLG_WM_MAG_07</strain>
    </source>
</reference>
<evidence type="ECO:0000256" key="8">
    <source>
        <dbReference type="HAMAP-Rule" id="MF_00238"/>
    </source>
</evidence>
<dbReference type="AlphaFoldDB" id="A0A6S6UCT9"/>
<feature type="binding site" evidence="8">
    <location>
        <begin position="11"/>
        <end position="19"/>
    </location>
    <ligand>
        <name>ATP</name>
        <dbReference type="ChEBI" id="CHEBI:30616"/>
    </ligand>
</feature>
<evidence type="ECO:0000256" key="7">
    <source>
        <dbReference type="ARBA" id="ARBA00048478"/>
    </source>
</evidence>
<dbReference type="CDD" id="cd02020">
    <property type="entry name" value="CMPK"/>
    <property type="match status" value="1"/>
</dbReference>
<dbReference type="GO" id="GO:0005524">
    <property type="term" value="F:ATP binding"/>
    <property type="evidence" value="ECO:0007669"/>
    <property type="project" value="UniProtKB-UniRule"/>
</dbReference>
<dbReference type="SUPFAM" id="SSF52540">
    <property type="entry name" value="P-loop containing nucleoside triphosphate hydrolases"/>
    <property type="match status" value="1"/>
</dbReference>
<dbReference type="NCBIfam" id="TIGR00017">
    <property type="entry name" value="cmk"/>
    <property type="match status" value="1"/>
</dbReference>
<name>A0A6S6UCT9_9GAMM</name>
<accession>A0A6S6UCT9</accession>
<keyword evidence="3 8" id="KW-0547">Nucleotide-binding</keyword>
<keyword evidence="2 8" id="KW-0808">Transferase</keyword>
<evidence type="ECO:0000313" key="10">
    <source>
        <dbReference type="EMBL" id="CAA6825968.1"/>
    </source>
</evidence>
<dbReference type="GO" id="GO:0006220">
    <property type="term" value="P:pyrimidine nucleotide metabolic process"/>
    <property type="evidence" value="ECO:0007669"/>
    <property type="project" value="UniProtKB-UniRule"/>
</dbReference>
<keyword evidence="4 8" id="KW-0418">Kinase</keyword>
<organism evidence="10">
    <name type="scientific">uncultured Thiotrichaceae bacterium</name>
    <dbReference type="NCBI Taxonomy" id="298394"/>
    <lineage>
        <taxon>Bacteria</taxon>
        <taxon>Pseudomonadati</taxon>
        <taxon>Pseudomonadota</taxon>
        <taxon>Gammaproteobacteria</taxon>
        <taxon>Thiotrichales</taxon>
        <taxon>Thiotrichaceae</taxon>
        <taxon>environmental samples</taxon>
    </lineage>
</organism>
<keyword evidence="8" id="KW-0963">Cytoplasm</keyword>
<evidence type="ECO:0000256" key="1">
    <source>
        <dbReference type="ARBA" id="ARBA00009427"/>
    </source>
</evidence>
<dbReference type="Pfam" id="PF02224">
    <property type="entry name" value="Cytidylate_kin"/>
    <property type="match status" value="1"/>
</dbReference>